<dbReference type="EMBL" id="BPQB01000065">
    <property type="protein sequence ID" value="GJE96913.1"/>
    <property type="molecule type" value="Genomic_DNA"/>
</dbReference>
<sequence>MSQTSARETCNENEGRACAEISLKWDAIITPDAYTPLTDANHLECGDLTPATANAFLPDVAPSPPPFSSFALRPATLFQRRFGKQDLVNRVIKDCDPCIVPTAAHGGDRRELRHWIPTEYLKDGALTLEGLYIANALTCVRVSAQVTDRNRRDGIVVVPPGHEDFRDARDKDMWCLLCPEVITYRENGRERAWNPRIGKLDRHAAQDLLRTSIAHALDIAVSDLPEGTLYFCPSFQHPKCTHKQGGGRADAVAEHTNKACNANPHPDYNWRAHGPT</sequence>
<proteinExistence type="predicted"/>
<gene>
    <name evidence="1" type="ORF">PsYK624_131210</name>
</gene>
<accession>A0A9P3LJ54</accession>
<comment type="caution">
    <text evidence="1">The sequence shown here is derived from an EMBL/GenBank/DDBJ whole genome shotgun (WGS) entry which is preliminary data.</text>
</comment>
<keyword evidence="2" id="KW-1185">Reference proteome</keyword>
<name>A0A9P3LJ54_9APHY</name>
<evidence type="ECO:0000313" key="1">
    <source>
        <dbReference type="EMBL" id="GJE96913.1"/>
    </source>
</evidence>
<dbReference type="AlphaFoldDB" id="A0A9P3LJ54"/>
<protein>
    <submittedName>
        <fullName evidence="1">Uncharacterized protein</fullName>
    </submittedName>
</protein>
<evidence type="ECO:0000313" key="2">
    <source>
        <dbReference type="Proteomes" id="UP000703269"/>
    </source>
</evidence>
<dbReference type="Proteomes" id="UP000703269">
    <property type="component" value="Unassembled WGS sequence"/>
</dbReference>
<organism evidence="1 2">
    <name type="scientific">Phanerochaete sordida</name>
    <dbReference type="NCBI Taxonomy" id="48140"/>
    <lineage>
        <taxon>Eukaryota</taxon>
        <taxon>Fungi</taxon>
        <taxon>Dikarya</taxon>
        <taxon>Basidiomycota</taxon>
        <taxon>Agaricomycotina</taxon>
        <taxon>Agaricomycetes</taxon>
        <taxon>Polyporales</taxon>
        <taxon>Phanerochaetaceae</taxon>
        <taxon>Phanerochaete</taxon>
    </lineage>
</organism>
<reference evidence="1 2" key="1">
    <citation type="submission" date="2021-08" db="EMBL/GenBank/DDBJ databases">
        <title>Draft Genome Sequence of Phanerochaete sordida strain YK-624.</title>
        <authorList>
            <person name="Mori T."/>
            <person name="Dohra H."/>
            <person name="Suzuki T."/>
            <person name="Kawagishi H."/>
            <person name="Hirai H."/>
        </authorList>
    </citation>
    <scope>NUCLEOTIDE SEQUENCE [LARGE SCALE GENOMIC DNA]</scope>
    <source>
        <strain evidence="1 2">YK-624</strain>
    </source>
</reference>